<name>A0A1I5D231_9MICO</name>
<keyword evidence="2" id="KW-1185">Reference proteome</keyword>
<dbReference type="OrthoDB" id="4977407at2"/>
<dbReference type="AlphaFoldDB" id="A0A1I5D231"/>
<dbReference type="RefSeq" id="WP_090712239.1">
    <property type="nucleotide sequence ID" value="NZ_FOVM01000008.1"/>
</dbReference>
<dbReference type="EMBL" id="FOVM01000008">
    <property type="protein sequence ID" value="SFN93294.1"/>
    <property type="molecule type" value="Genomic_DNA"/>
</dbReference>
<reference evidence="2" key="1">
    <citation type="submission" date="2016-10" db="EMBL/GenBank/DDBJ databases">
        <authorList>
            <person name="Varghese N."/>
            <person name="Submissions S."/>
        </authorList>
    </citation>
    <scope>NUCLEOTIDE SEQUENCE [LARGE SCALE GENOMIC DNA]</scope>
    <source>
        <strain evidence="2">CGMCC 1.11101</strain>
    </source>
</reference>
<evidence type="ECO:0000313" key="1">
    <source>
        <dbReference type="EMBL" id="SFN93294.1"/>
    </source>
</evidence>
<dbReference type="Proteomes" id="UP000198867">
    <property type="component" value="Unassembled WGS sequence"/>
</dbReference>
<sequence length="200" mass="21905">MVSRSHISAVLLNLPEDWFDVDLESDDPTAWIDGLDLDFTENADRVAMVRALESVRAAFVEDSVDVAALYLPQPNDGIIGAAMVLDVFEIAEGDSPESYLDFVESHRNLRSPELDISAFQSWRSAHPSGELVGYSHLALVTPGPDSESSLEERAVFAIFPPGASQMVRITFRTARLGAFVDIATEASAMVNDMTFDLEPQ</sequence>
<gene>
    <name evidence="1" type="ORF">SAMN05216219_2666</name>
</gene>
<protein>
    <submittedName>
        <fullName evidence="1">Uncharacterized protein</fullName>
    </submittedName>
</protein>
<proteinExistence type="predicted"/>
<accession>A0A1I5D231</accession>
<organism evidence="1 2">
    <name type="scientific">Mycetocola miduiensis</name>
    <dbReference type="NCBI Taxonomy" id="995034"/>
    <lineage>
        <taxon>Bacteria</taxon>
        <taxon>Bacillati</taxon>
        <taxon>Actinomycetota</taxon>
        <taxon>Actinomycetes</taxon>
        <taxon>Micrococcales</taxon>
        <taxon>Microbacteriaceae</taxon>
        <taxon>Mycetocola</taxon>
    </lineage>
</organism>
<dbReference type="STRING" id="995034.SAMN05216219_2666"/>
<evidence type="ECO:0000313" key="2">
    <source>
        <dbReference type="Proteomes" id="UP000198867"/>
    </source>
</evidence>